<keyword evidence="3" id="KW-1185">Reference proteome</keyword>
<feature type="compositionally biased region" description="Acidic residues" evidence="1">
    <location>
        <begin position="67"/>
        <end position="78"/>
    </location>
</feature>
<feature type="region of interest" description="Disordered" evidence="1">
    <location>
        <begin position="49"/>
        <end position="78"/>
    </location>
</feature>
<organism evidence="2 3">
    <name type="scientific">Takifugu flavidus</name>
    <name type="common">sansaifugu</name>
    <dbReference type="NCBI Taxonomy" id="433684"/>
    <lineage>
        <taxon>Eukaryota</taxon>
        <taxon>Metazoa</taxon>
        <taxon>Chordata</taxon>
        <taxon>Craniata</taxon>
        <taxon>Vertebrata</taxon>
        <taxon>Euteleostomi</taxon>
        <taxon>Actinopterygii</taxon>
        <taxon>Neopterygii</taxon>
        <taxon>Teleostei</taxon>
        <taxon>Neoteleostei</taxon>
        <taxon>Acanthomorphata</taxon>
        <taxon>Eupercaria</taxon>
        <taxon>Tetraodontiformes</taxon>
        <taxon>Tetradontoidea</taxon>
        <taxon>Tetraodontidae</taxon>
        <taxon>Takifugu</taxon>
    </lineage>
</organism>
<dbReference type="Proteomes" id="UP000324091">
    <property type="component" value="Chromosome 15"/>
</dbReference>
<dbReference type="EMBL" id="RHFK02000007">
    <property type="protein sequence ID" value="TWW73501.1"/>
    <property type="molecule type" value="Genomic_DNA"/>
</dbReference>
<dbReference type="AlphaFoldDB" id="A0A5C6P405"/>
<evidence type="ECO:0000256" key="1">
    <source>
        <dbReference type="SAM" id="MobiDB-lite"/>
    </source>
</evidence>
<reference evidence="2 3" key="1">
    <citation type="submission" date="2019-04" db="EMBL/GenBank/DDBJ databases">
        <title>Chromosome genome assembly for Takifugu flavidus.</title>
        <authorList>
            <person name="Xiao S."/>
        </authorList>
    </citation>
    <scope>NUCLEOTIDE SEQUENCE [LARGE SCALE GENOMIC DNA]</scope>
    <source>
        <strain evidence="2">HTHZ2018</strain>
        <tissue evidence="2">Muscle</tissue>
    </source>
</reference>
<accession>A0A5C6P405</accession>
<evidence type="ECO:0000313" key="3">
    <source>
        <dbReference type="Proteomes" id="UP000324091"/>
    </source>
</evidence>
<sequence>MDPKDVPGYLQLELIELQCDAECHNHYQQLPPINRQLDKDRKMTSDLAIWEDNGEEGPHQHQRRLEEEDEVIQEEGLD</sequence>
<proteinExistence type="predicted"/>
<feature type="compositionally biased region" description="Basic and acidic residues" evidence="1">
    <location>
        <begin position="56"/>
        <end position="66"/>
    </location>
</feature>
<name>A0A5C6P405_9TELE</name>
<gene>
    <name evidence="2" type="ORF">D4764_15G0008950</name>
</gene>
<comment type="caution">
    <text evidence="2">The sequence shown here is derived from an EMBL/GenBank/DDBJ whole genome shotgun (WGS) entry which is preliminary data.</text>
</comment>
<protein>
    <submittedName>
        <fullName evidence="2">Uncharacterized protein</fullName>
    </submittedName>
</protein>
<evidence type="ECO:0000313" key="2">
    <source>
        <dbReference type="EMBL" id="TWW73501.1"/>
    </source>
</evidence>